<dbReference type="RefSeq" id="WP_207859509.1">
    <property type="nucleotide sequence ID" value="NZ_JAFREP010000013.1"/>
</dbReference>
<dbReference type="GO" id="GO:0005829">
    <property type="term" value="C:cytosol"/>
    <property type="evidence" value="ECO:0007669"/>
    <property type="project" value="TreeGrafter"/>
</dbReference>
<dbReference type="GO" id="GO:0003684">
    <property type="term" value="F:damaged DNA binding"/>
    <property type="evidence" value="ECO:0007669"/>
    <property type="project" value="InterPro"/>
</dbReference>
<reference evidence="3" key="1">
    <citation type="submission" date="2021-03" db="EMBL/GenBank/DDBJ databases">
        <authorList>
            <person name="Wang G."/>
        </authorList>
    </citation>
    <scope>NUCLEOTIDE SEQUENCE</scope>
    <source>
        <strain evidence="3">KCTC 12899</strain>
    </source>
</reference>
<proteinExistence type="inferred from homology"/>
<dbReference type="GO" id="GO:0009432">
    <property type="term" value="P:SOS response"/>
    <property type="evidence" value="ECO:0007669"/>
    <property type="project" value="TreeGrafter"/>
</dbReference>
<comment type="caution">
    <text evidence="3">The sequence shown here is derived from an EMBL/GenBank/DDBJ whole genome shotgun (WGS) entry which is preliminary data.</text>
</comment>
<sequence length="385" mass="43560">MTVFHVDIESFLTQIERLRDPALWARPLVIAPEHGRATVTAASPDAKQLGISKGMSLSYVQRTFPGVAVRVPDEPVYRRAHQQVSRLVQHFSPVVEPLGYGHFALDMSGMRAMYGNWDNAALKLNRRLKEALRLPATVGIAHNKLVSTIAAKEVQKAKEPLCAVALGEEPGFLAPLSSRALPEWEDKGVRKLLFELNLQNIERIQRLPRHLMGFAAGELGLRLHRHAFGVDPRPVTPPHDRNALCEEYCFQPDTNDDSVIKATLLQMVTRLCARLRAASAATSEARLALRFTDDVWRRRHIRFHPTRQEQGLQKALLRHYARWCDRRLRVRYLSLSCPAIRENHAQLPLFPEAGAEQVSPHLDQIRKRFGRHAIQRGGELFGQVG</sequence>
<dbReference type="PANTHER" id="PTHR11076">
    <property type="entry name" value="DNA REPAIR POLYMERASE UMUC / TRANSFERASE FAMILY MEMBER"/>
    <property type="match status" value="1"/>
</dbReference>
<dbReference type="GO" id="GO:0003887">
    <property type="term" value="F:DNA-directed DNA polymerase activity"/>
    <property type="evidence" value="ECO:0007669"/>
    <property type="project" value="TreeGrafter"/>
</dbReference>
<dbReference type="SUPFAM" id="SSF56672">
    <property type="entry name" value="DNA/RNA polymerases"/>
    <property type="match status" value="1"/>
</dbReference>
<name>A0A8J7U4M7_9BACT</name>
<dbReference type="InterPro" id="IPR050116">
    <property type="entry name" value="DNA_polymerase-Y"/>
</dbReference>
<feature type="domain" description="UmuC" evidence="2">
    <location>
        <begin position="3"/>
        <end position="182"/>
    </location>
</feature>
<dbReference type="Gene3D" id="3.30.70.270">
    <property type="match status" value="1"/>
</dbReference>
<dbReference type="GO" id="GO:0042276">
    <property type="term" value="P:error-prone translesion synthesis"/>
    <property type="evidence" value="ECO:0007669"/>
    <property type="project" value="TreeGrafter"/>
</dbReference>
<dbReference type="PROSITE" id="PS50173">
    <property type="entry name" value="UMUC"/>
    <property type="match status" value="1"/>
</dbReference>
<dbReference type="PANTHER" id="PTHR11076:SF35">
    <property type="entry name" value="DNA REPAIR PROTEIN HOMOLOG YOBH"/>
    <property type="match status" value="1"/>
</dbReference>
<dbReference type="GO" id="GO:0006281">
    <property type="term" value="P:DNA repair"/>
    <property type="evidence" value="ECO:0007669"/>
    <property type="project" value="InterPro"/>
</dbReference>
<keyword evidence="4" id="KW-1185">Reference proteome</keyword>
<gene>
    <name evidence="3" type="ORF">J3U88_14095</name>
</gene>
<dbReference type="InterPro" id="IPR043128">
    <property type="entry name" value="Rev_trsase/Diguanyl_cyclase"/>
</dbReference>
<evidence type="ECO:0000259" key="2">
    <source>
        <dbReference type="PROSITE" id="PS50173"/>
    </source>
</evidence>
<dbReference type="EMBL" id="JAFREP010000013">
    <property type="protein sequence ID" value="MBO1319603.1"/>
    <property type="molecule type" value="Genomic_DNA"/>
</dbReference>
<protein>
    <recommendedName>
        <fullName evidence="2">UmuC domain-containing protein</fullName>
    </recommendedName>
</protein>
<accession>A0A8J7U4M7</accession>
<evidence type="ECO:0000313" key="3">
    <source>
        <dbReference type="EMBL" id="MBO1319603.1"/>
    </source>
</evidence>
<organism evidence="3 4">
    <name type="scientific">Acanthopleuribacter pedis</name>
    <dbReference type="NCBI Taxonomy" id="442870"/>
    <lineage>
        <taxon>Bacteria</taxon>
        <taxon>Pseudomonadati</taxon>
        <taxon>Acidobacteriota</taxon>
        <taxon>Holophagae</taxon>
        <taxon>Acanthopleuribacterales</taxon>
        <taxon>Acanthopleuribacteraceae</taxon>
        <taxon>Acanthopleuribacter</taxon>
    </lineage>
</organism>
<dbReference type="AlphaFoldDB" id="A0A8J7U4M7"/>
<dbReference type="Proteomes" id="UP000664417">
    <property type="component" value="Unassembled WGS sequence"/>
</dbReference>
<dbReference type="Pfam" id="PF11799">
    <property type="entry name" value="IMS_C"/>
    <property type="match status" value="1"/>
</dbReference>
<dbReference type="InterPro" id="IPR043502">
    <property type="entry name" value="DNA/RNA_pol_sf"/>
</dbReference>
<evidence type="ECO:0000313" key="4">
    <source>
        <dbReference type="Proteomes" id="UP000664417"/>
    </source>
</evidence>
<dbReference type="Gene3D" id="3.40.1170.60">
    <property type="match status" value="1"/>
</dbReference>
<dbReference type="InterPro" id="IPR017961">
    <property type="entry name" value="DNA_pol_Y-fam_little_finger"/>
</dbReference>
<comment type="similarity">
    <text evidence="1">Belongs to the DNA polymerase type-Y family.</text>
</comment>
<dbReference type="Pfam" id="PF00817">
    <property type="entry name" value="IMS"/>
    <property type="match status" value="1"/>
</dbReference>
<dbReference type="InterPro" id="IPR001126">
    <property type="entry name" value="UmuC"/>
</dbReference>
<evidence type="ECO:0000256" key="1">
    <source>
        <dbReference type="ARBA" id="ARBA00010945"/>
    </source>
</evidence>